<proteinExistence type="predicted"/>
<gene>
    <name evidence="1" type="ORF">METZ01_LOCUS171082</name>
</gene>
<organism evidence="1">
    <name type="scientific">marine metagenome</name>
    <dbReference type="NCBI Taxonomy" id="408172"/>
    <lineage>
        <taxon>unclassified sequences</taxon>
        <taxon>metagenomes</taxon>
        <taxon>ecological metagenomes</taxon>
    </lineage>
</organism>
<protein>
    <submittedName>
        <fullName evidence="1">Uncharacterized protein</fullName>
    </submittedName>
</protein>
<dbReference type="AlphaFoldDB" id="A0A382BWQ3"/>
<reference evidence="1" key="1">
    <citation type="submission" date="2018-05" db="EMBL/GenBank/DDBJ databases">
        <authorList>
            <person name="Lanie J.A."/>
            <person name="Ng W.-L."/>
            <person name="Kazmierczak K.M."/>
            <person name="Andrzejewski T.M."/>
            <person name="Davidsen T.M."/>
            <person name="Wayne K.J."/>
            <person name="Tettelin H."/>
            <person name="Glass J.I."/>
            <person name="Rusch D."/>
            <person name="Podicherti R."/>
            <person name="Tsui H.-C.T."/>
            <person name="Winkler M.E."/>
        </authorList>
    </citation>
    <scope>NUCLEOTIDE SEQUENCE</scope>
</reference>
<accession>A0A382BWQ3</accession>
<name>A0A382BWQ3_9ZZZZ</name>
<evidence type="ECO:0000313" key="1">
    <source>
        <dbReference type="EMBL" id="SVB18228.1"/>
    </source>
</evidence>
<sequence>MFLDKLPDHRQLGFALDGVFLLEHFPLHADAAGLELFHLRFGLCERQKRIGRAVRDEKRLLLGHGRLPGDELLRLMRVATDANQTSEPVRIANTHLERHQATLRKTEHKRLFRCEAIGALSVEQVEQQAAAALHADARFVINVVPRKAAVIVVRRIGEQDVEPWVVQRAGQPAEALHAVAQPV</sequence>
<dbReference type="EMBL" id="UINC01031727">
    <property type="protein sequence ID" value="SVB18228.1"/>
    <property type="molecule type" value="Genomic_DNA"/>
</dbReference>